<evidence type="ECO:0008006" key="5">
    <source>
        <dbReference type="Google" id="ProtNLM"/>
    </source>
</evidence>
<proteinExistence type="predicted"/>
<feature type="compositionally biased region" description="Polar residues" evidence="1">
    <location>
        <begin position="82"/>
        <end position="91"/>
    </location>
</feature>
<reference evidence="4" key="1">
    <citation type="submission" date="2016-10" db="EMBL/GenBank/DDBJ databases">
        <authorList>
            <person name="Varghese N."/>
            <person name="Submissions S."/>
        </authorList>
    </citation>
    <scope>NUCLEOTIDE SEQUENCE [LARGE SCALE GENOMIC DNA]</scope>
    <source>
        <strain evidence="4">CGMCC 1.1761</strain>
    </source>
</reference>
<gene>
    <name evidence="3" type="ORF">SAMN05660859_1233</name>
</gene>
<feature type="region of interest" description="Disordered" evidence="1">
    <location>
        <begin position="71"/>
        <end position="91"/>
    </location>
</feature>
<evidence type="ECO:0000313" key="3">
    <source>
        <dbReference type="EMBL" id="SCW44294.1"/>
    </source>
</evidence>
<keyword evidence="2" id="KW-0732">Signal</keyword>
<dbReference type="RefSeq" id="WP_091436929.1">
    <property type="nucleotide sequence ID" value="NZ_FMTP01000001.1"/>
</dbReference>
<accession>A0A1G4QI60</accession>
<name>A0A1G4QI60_9HYPH</name>
<evidence type="ECO:0000256" key="2">
    <source>
        <dbReference type="SAM" id="SignalP"/>
    </source>
</evidence>
<dbReference type="AlphaFoldDB" id="A0A1G4QI60"/>
<evidence type="ECO:0000313" key="4">
    <source>
        <dbReference type="Proteomes" id="UP000198889"/>
    </source>
</evidence>
<sequence>MTTFNWKMILTATVLSLSAAGLVNTALAEGRDPAEKAGYESALRSASEARANGGAGAPVIEGRNAYVQQPSTQNVEPYIQRSIEQNARSTR</sequence>
<dbReference type="EMBL" id="FMTP01000001">
    <property type="protein sequence ID" value="SCW44294.1"/>
    <property type="molecule type" value="Genomic_DNA"/>
</dbReference>
<dbReference type="Proteomes" id="UP000198889">
    <property type="component" value="Unassembled WGS sequence"/>
</dbReference>
<protein>
    <recommendedName>
        <fullName evidence="5">DUF4148 domain-containing protein</fullName>
    </recommendedName>
</protein>
<dbReference type="STRING" id="177413.SAMN05660859_1233"/>
<keyword evidence="4" id="KW-1185">Reference proteome</keyword>
<feature type="signal peptide" evidence="2">
    <location>
        <begin position="1"/>
        <end position="28"/>
    </location>
</feature>
<evidence type="ECO:0000256" key="1">
    <source>
        <dbReference type="SAM" id="MobiDB-lite"/>
    </source>
</evidence>
<organism evidence="3 4">
    <name type="scientific">Ancylobacter rudongensis</name>
    <dbReference type="NCBI Taxonomy" id="177413"/>
    <lineage>
        <taxon>Bacteria</taxon>
        <taxon>Pseudomonadati</taxon>
        <taxon>Pseudomonadota</taxon>
        <taxon>Alphaproteobacteria</taxon>
        <taxon>Hyphomicrobiales</taxon>
        <taxon>Xanthobacteraceae</taxon>
        <taxon>Ancylobacter</taxon>
    </lineage>
</organism>
<feature type="chain" id="PRO_5011648605" description="DUF4148 domain-containing protein" evidence="2">
    <location>
        <begin position="29"/>
        <end position="91"/>
    </location>
</feature>